<protein>
    <submittedName>
        <fullName evidence="1">Uncharacterized protein</fullName>
    </submittedName>
</protein>
<sequence>MPYMQRKHHSLLHPKNFNGAGGDTVPEVSATPHDSTSEPVHDITANIATHFVNGQTQGQVLLATALVKAESQNGSSQILRALLDQGSQASFVTEAAAQLLRLKRVVSKTTISGIGGGHGNIVSRHVVTINIQSLHDPSFTLKITTHILSSLTSVMPNTNFELEN</sequence>
<evidence type="ECO:0000313" key="2">
    <source>
        <dbReference type="Proteomes" id="UP001231649"/>
    </source>
</evidence>
<dbReference type="Proteomes" id="UP001231649">
    <property type="component" value="Chromosome 19"/>
</dbReference>
<keyword evidence="2" id="KW-1185">Reference proteome</keyword>
<organism evidence="1 2">
    <name type="scientific">Mythimna loreyi</name>
    <dbReference type="NCBI Taxonomy" id="667449"/>
    <lineage>
        <taxon>Eukaryota</taxon>
        <taxon>Metazoa</taxon>
        <taxon>Ecdysozoa</taxon>
        <taxon>Arthropoda</taxon>
        <taxon>Hexapoda</taxon>
        <taxon>Insecta</taxon>
        <taxon>Pterygota</taxon>
        <taxon>Neoptera</taxon>
        <taxon>Endopterygota</taxon>
        <taxon>Lepidoptera</taxon>
        <taxon>Glossata</taxon>
        <taxon>Ditrysia</taxon>
        <taxon>Noctuoidea</taxon>
        <taxon>Noctuidae</taxon>
        <taxon>Noctuinae</taxon>
        <taxon>Hadenini</taxon>
        <taxon>Mythimna</taxon>
    </lineage>
</organism>
<reference evidence="1" key="1">
    <citation type="submission" date="2023-03" db="EMBL/GenBank/DDBJ databases">
        <title>Chromosome-level genomes of two armyworms, Mythimna separata and Mythimna loreyi, provide insights into the biosynthesis and reception of sex pheromones.</title>
        <authorList>
            <person name="Zhao H."/>
        </authorList>
    </citation>
    <scope>NUCLEOTIDE SEQUENCE</scope>
    <source>
        <strain evidence="1">BeijingLab</strain>
    </source>
</reference>
<accession>A0ACC2QLS1</accession>
<name>A0ACC2QLS1_9NEOP</name>
<dbReference type="EMBL" id="CM056795">
    <property type="protein sequence ID" value="KAJ8720642.1"/>
    <property type="molecule type" value="Genomic_DNA"/>
</dbReference>
<comment type="caution">
    <text evidence="1">The sequence shown here is derived from an EMBL/GenBank/DDBJ whole genome shotgun (WGS) entry which is preliminary data.</text>
</comment>
<proteinExistence type="predicted"/>
<evidence type="ECO:0000313" key="1">
    <source>
        <dbReference type="EMBL" id="KAJ8720642.1"/>
    </source>
</evidence>
<gene>
    <name evidence="1" type="ORF">PYW08_006107</name>
</gene>